<comment type="cofactor">
    <cofactor evidence="13">
        <name>[4Fe-4S] cluster</name>
        <dbReference type="ChEBI" id="CHEBI:49883"/>
    </cofactor>
    <text evidence="13">Binds 1 [4Fe-4S] cluster per subunit.</text>
</comment>
<evidence type="ECO:0000256" key="12">
    <source>
        <dbReference type="ARBA" id="ARBA00023304"/>
    </source>
</evidence>
<evidence type="ECO:0000256" key="1">
    <source>
        <dbReference type="ARBA" id="ARBA00000491"/>
    </source>
</evidence>
<dbReference type="InterPro" id="IPR015931">
    <property type="entry name" value="Acnase/IPM_dHydase_lsu_aba_1/3"/>
</dbReference>
<feature type="binding site" evidence="13">
    <location>
        <position position="414"/>
    </location>
    <ligand>
        <name>[4Fe-4S] cluster</name>
        <dbReference type="ChEBI" id="CHEBI:49883"/>
    </ligand>
</feature>
<evidence type="ECO:0000256" key="13">
    <source>
        <dbReference type="HAMAP-Rule" id="MF_01026"/>
    </source>
</evidence>
<keyword evidence="9 13" id="KW-0408">Iron</keyword>
<dbReference type="Proteomes" id="UP001055658">
    <property type="component" value="Chromosome"/>
</dbReference>
<comment type="pathway">
    <text evidence="3 13">Amino-acid biosynthesis; L-leucine biosynthesis; L-leucine from 3-methyl-2-oxobutanoate: step 2/4.</text>
</comment>
<gene>
    <name evidence="13 15" type="primary">leuC</name>
    <name evidence="15" type="ORF">MJO52_06610</name>
</gene>
<dbReference type="GO" id="GO:0003861">
    <property type="term" value="F:3-isopropylmalate dehydratase activity"/>
    <property type="evidence" value="ECO:0007669"/>
    <property type="project" value="UniProtKB-EC"/>
</dbReference>
<evidence type="ECO:0000256" key="7">
    <source>
        <dbReference type="ARBA" id="ARBA00022605"/>
    </source>
</evidence>
<feature type="binding site" evidence="13">
    <location>
        <position position="417"/>
    </location>
    <ligand>
        <name>[4Fe-4S] cluster</name>
        <dbReference type="ChEBI" id="CHEBI:49883"/>
    </ligand>
</feature>
<evidence type="ECO:0000256" key="5">
    <source>
        <dbReference type="ARBA" id="ARBA00022430"/>
    </source>
</evidence>
<comment type="function">
    <text evidence="2 13">Catalyzes the isomerization between 2-isopropylmalate and 3-isopropylmalate, via the formation of 2-isopropylmaleate.</text>
</comment>
<dbReference type="PANTHER" id="PTHR43822">
    <property type="entry name" value="HOMOACONITASE, MITOCHONDRIAL-RELATED"/>
    <property type="match status" value="1"/>
</dbReference>
<dbReference type="InterPro" id="IPR004430">
    <property type="entry name" value="3-IsopropMal_deHydase_lsu"/>
</dbReference>
<dbReference type="InterPro" id="IPR018136">
    <property type="entry name" value="Aconitase_4Fe-4S_BS"/>
</dbReference>
<dbReference type="SUPFAM" id="SSF53732">
    <property type="entry name" value="Aconitase iron-sulfur domain"/>
    <property type="match status" value="1"/>
</dbReference>
<dbReference type="EC" id="4.2.1.33" evidence="13"/>
<evidence type="ECO:0000313" key="15">
    <source>
        <dbReference type="EMBL" id="USD22804.1"/>
    </source>
</evidence>
<keyword evidence="11 13" id="KW-0456">Lyase</keyword>
<dbReference type="InterPro" id="IPR001030">
    <property type="entry name" value="Acoase/IPM_deHydtase_lsu_aba"/>
</dbReference>
<dbReference type="PRINTS" id="PR00415">
    <property type="entry name" value="ACONITASE"/>
</dbReference>
<dbReference type="PROSITE" id="PS01244">
    <property type="entry name" value="ACONITASE_2"/>
    <property type="match status" value="1"/>
</dbReference>
<dbReference type="HAMAP" id="MF_01026">
    <property type="entry name" value="LeuC_type1"/>
    <property type="match status" value="1"/>
</dbReference>
<comment type="similarity">
    <text evidence="13">Belongs to the aconitase/IPM isomerase family. LeuC type 1 subfamily.</text>
</comment>
<dbReference type="InterPro" id="IPR033941">
    <property type="entry name" value="IPMI_cat"/>
</dbReference>
<dbReference type="NCBIfam" id="NF009116">
    <property type="entry name" value="PRK12466.1"/>
    <property type="match status" value="1"/>
</dbReference>
<sequence length="482" mass="51753">MAGQTLYDKLWQDHLIKTRDDGSALIYIDRHLIHEVTSPQAFEGLRLAGRKPWRRDSLVATPDHNVPSESAERAAGVSGIRDDISRIQVQTLDENCRDFDVVQFGINEPGQGIVHVIGPETGATLPGMTVVCGDSHTSTHGALGALAHGIGTSEVEHVMATQCLIQRKMKNMLVRVDGTLFPGVTAKDVVLAIIGKIGTAGGTGYAIEFGGEVIRKMSMEGRMTVCNMAIEAGARAGMVAVDQITLDYVKGKPYAPKGEQWNRAVEAWRHLHSDDDADFDQVVVLQGEEIEPQVSWGTSPEMVVPISASVPDPAAETDATKSTGMLRALEYMGLSAGQKISDIRLDRVFIGSCTNSRIEDLRAAAAVAKGRSKADSVKQVLIVPGSQAVKAQAEREGLHEIFVEAGFEWREPSCSMCLAMNADKLGAGEHCASTSNRNFEGRQGYGGRTHLVSPAMAAAAAIAGHFVDVREMAPVQAQEEMA</sequence>
<dbReference type="CDD" id="cd01583">
    <property type="entry name" value="IPMI"/>
    <property type="match status" value="1"/>
</dbReference>
<evidence type="ECO:0000256" key="11">
    <source>
        <dbReference type="ARBA" id="ARBA00023239"/>
    </source>
</evidence>
<keyword evidence="7 13" id="KW-0028">Amino-acid biosynthesis</keyword>
<keyword evidence="8 13" id="KW-0479">Metal-binding</keyword>
<name>A0ABY4VER0_9GAMM</name>
<proteinExistence type="inferred from homology"/>
<dbReference type="NCBIfam" id="TIGR00170">
    <property type="entry name" value="leuC"/>
    <property type="match status" value="1"/>
</dbReference>
<evidence type="ECO:0000256" key="2">
    <source>
        <dbReference type="ARBA" id="ARBA00002695"/>
    </source>
</evidence>
<comment type="catalytic activity">
    <reaction evidence="1 13">
        <text>(2R,3S)-3-isopropylmalate = (2S)-2-isopropylmalate</text>
        <dbReference type="Rhea" id="RHEA:32287"/>
        <dbReference type="ChEBI" id="CHEBI:1178"/>
        <dbReference type="ChEBI" id="CHEBI:35121"/>
        <dbReference type="EC" id="4.2.1.33"/>
    </reaction>
</comment>
<accession>A0ABY4VER0</accession>
<keyword evidence="6 13" id="KW-0004">4Fe-4S</keyword>
<dbReference type="InterPro" id="IPR050067">
    <property type="entry name" value="IPM_dehydratase_rel_enz"/>
</dbReference>
<dbReference type="PANTHER" id="PTHR43822:SF9">
    <property type="entry name" value="3-ISOPROPYLMALATE DEHYDRATASE"/>
    <property type="match status" value="1"/>
</dbReference>
<feature type="binding site" evidence="13">
    <location>
        <position position="353"/>
    </location>
    <ligand>
        <name>[4Fe-4S] cluster</name>
        <dbReference type="ChEBI" id="CHEBI:49883"/>
    </ligand>
</feature>
<evidence type="ECO:0000256" key="6">
    <source>
        <dbReference type="ARBA" id="ARBA00022485"/>
    </source>
</evidence>
<comment type="subunit">
    <text evidence="4 13">Heterodimer of LeuC and LeuD.</text>
</comment>
<evidence type="ECO:0000256" key="8">
    <source>
        <dbReference type="ARBA" id="ARBA00022723"/>
    </source>
</evidence>
<reference evidence="15" key="1">
    <citation type="submission" date="2022-02" db="EMBL/GenBank/DDBJ databases">
        <title>Coral-associated bacteria.</title>
        <authorList>
            <person name="Tang K."/>
            <person name="Wang X."/>
        </authorList>
    </citation>
    <scope>NUCLEOTIDE SEQUENCE</scope>
    <source>
        <strain evidence="15">SCSIO 43006</strain>
    </source>
</reference>
<dbReference type="NCBIfam" id="NF004016">
    <property type="entry name" value="PRK05478.1"/>
    <property type="match status" value="1"/>
</dbReference>
<evidence type="ECO:0000256" key="9">
    <source>
        <dbReference type="ARBA" id="ARBA00023004"/>
    </source>
</evidence>
<evidence type="ECO:0000256" key="3">
    <source>
        <dbReference type="ARBA" id="ARBA00004729"/>
    </source>
</evidence>
<protein>
    <recommendedName>
        <fullName evidence="13">3-isopropylmalate dehydratase large subunit</fullName>
        <ecNumber evidence="13">4.2.1.33</ecNumber>
    </recommendedName>
    <alternativeName>
        <fullName evidence="13">Alpha-IPM isomerase</fullName>
        <shortName evidence="13">IPMI</shortName>
    </alternativeName>
    <alternativeName>
        <fullName evidence="13">Isopropylmalate isomerase</fullName>
    </alternativeName>
</protein>
<evidence type="ECO:0000313" key="16">
    <source>
        <dbReference type="Proteomes" id="UP001055658"/>
    </source>
</evidence>
<keyword evidence="16" id="KW-1185">Reference proteome</keyword>
<keyword evidence="10 13" id="KW-0411">Iron-sulfur</keyword>
<dbReference type="RefSeq" id="WP_252085157.1">
    <property type="nucleotide sequence ID" value="NZ_CP092418.1"/>
</dbReference>
<dbReference type="InterPro" id="IPR036008">
    <property type="entry name" value="Aconitase_4Fe-4S_dom"/>
</dbReference>
<keyword evidence="5 13" id="KW-0432">Leucine biosynthesis</keyword>
<organism evidence="15 16">
    <name type="scientific">Microbulbifer variabilis</name>
    <dbReference type="NCBI Taxonomy" id="266805"/>
    <lineage>
        <taxon>Bacteria</taxon>
        <taxon>Pseudomonadati</taxon>
        <taxon>Pseudomonadota</taxon>
        <taxon>Gammaproteobacteria</taxon>
        <taxon>Cellvibrionales</taxon>
        <taxon>Microbulbiferaceae</taxon>
        <taxon>Microbulbifer</taxon>
    </lineage>
</organism>
<dbReference type="Pfam" id="PF00330">
    <property type="entry name" value="Aconitase"/>
    <property type="match status" value="1"/>
</dbReference>
<evidence type="ECO:0000256" key="10">
    <source>
        <dbReference type="ARBA" id="ARBA00023014"/>
    </source>
</evidence>
<dbReference type="Gene3D" id="3.30.499.10">
    <property type="entry name" value="Aconitase, domain 3"/>
    <property type="match status" value="2"/>
</dbReference>
<dbReference type="PROSITE" id="PS00450">
    <property type="entry name" value="ACONITASE_1"/>
    <property type="match status" value="1"/>
</dbReference>
<keyword evidence="12 13" id="KW-0100">Branched-chain amino acid biosynthesis</keyword>
<feature type="domain" description="Aconitase/3-isopropylmalate dehydratase large subunit alpha/beta/alpha" evidence="14">
    <location>
        <begin position="8"/>
        <end position="464"/>
    </location>
</feature>
<evidence type="ECO:0000259" key="14">
    <source>
        <dbReference type="Pfam" id="PF00330"/>
    </source>
</evidence>
<evidence type="ECO:0000256" key="4">
    <source>
        <dbReference type="ARBA" id="ARBA00011271"/>
    </source>
</evidence>
<dbReference type="EMBL" id="CP092418">
    <property type="protein sequence ID" value="USD22804.1"/>
    <property type="molecule type" value="Genomic_DNA"/>
</dbReference>